<dbReference type="PROSITE" id="PS51186">
    <property type="entry name" value="GNAT"/>
    <property type="match status" value="1"/>
</dbReference>
<comment type="caution">
    <text evidence="4">The sequence shown here is derived from an EMBL/GenBank/DDBJ whole genome shotgun (WGS) entry which is preliminary data.</text>
</comment>
<evidence type="ECO:0000259" key="3">
    <source>
        <dbReference type="PROSITE" id="PS51186"/>
    </source>
</evidence>
<protein>
    <recommendedName>
        <fullName evidence="3">N-acetyltransferase domain-containing protein</fullName>
    </recommendedName>
</protein>
<organism evidence="4 5">
    <name type="scientific">Camellia sinensis</name>
    <name type="common">Tea plant</name>
    <name type="synonym">Thea sinensis</name>
    <dbReference type="NCBI Taxonomy" id="4442"/>
    <lineage>
        <taxon>Eukaryota</taxon>
        <taxon>Viridiplantae</taxon>
        <taxon>Streptophyta</taxon>
        <taxon>Embryophyta</taxon>
        <taxon>Tracheophyta</taxon>
        <taxon>Spermatophyta</taxon>
        <taxon>Magnoliopsida</taxon>
        <taxon>eudicotyledons</taxon>
        <taxon>Gunneridae</taxon>
        <taxon>Pentapetalae</taxon>
        <taxon>asterids</taxon>
        <taxon>Ericales</taxon>
        <taxon>Theaceae</taxon>
        <taxon>Camellia</taxon>
    </lineage>
</organism>
<keyword evidence="2" id="KW-1133">Transmembrane helix</keyword>
<dbReference type="InterPro" id="IPR000182">
    <property type="entry name" value="GNAT_dom"/>
</dbReference>
<accession>A0A7J7HBB4</accession>
<dbReference type="GO" id="GO:0005634">
    <property type="term" value="C:nucleus"/>
    <property type="evidence" value="ECO:0007669"/>
    <property type="project" value="TreeGrafter"/>
</dbReference>
<keyword evidence="2" id="KW-0812">Transmembrane</keyword>
<sequence length="343" mass="39091">MDSKSEMEENISNSSSSSSDDCPNPDHTETPQRQLWFLKVLGFALTVFASFVGILVITGNAIKRETWNPSMSTVHPPHFVSRVVYEKLEKMVGVRIELDEGFSWTLLRQMDQEFGVQLDDLYQIIECHSKLAVARIVMEECFEPIKDCNTKINVIRNVVYNRKSNYTRTNFSGFHSAILEKDDEIISVASVRIHGTKLAEMPFIATRESYRSQGMYRRLMVAIESALCYLKVESMVIPSIREKIGTWIERYGFQHIGPSLSKEIRHRNTLTFHDSYRLQKILAVPQAFKLLQLSSFLSSSEAYVILSLSSDFGNSHSGFPLSGKPVFLLVLFLVAFQEALLHC</sequence>
<dbReference type="EMBL" id="JACBKZ010000005">
    <property type="protein sequence ID" value="KAF5950039.1"/>
    <property type="molecule type" value="Genomic_DNA"/>
</dbReference>
<dbReference type="InterPro" id="IPR016181">
    <property type="entry name" value="Acyl_CoA_acyltransferase"/>
</dbReference>
<feature type="compositionally biased region" description="Low complexity" evidence="1">
    <location>
        <begin position="10"/>
        <end position="19"/>
    </location>
</feature>
<dbReference type="SUPFAM" id="SSF55729">
    <property type="entry name" value="Acyl-CoA N-acyltransferases (Nat)"/>
    <property type="match status" value="1"/>
</dbReference>
<evidence type="ECO:0000313" key="4">
    <source>
        <dbReference type="EMBL" id="KAF5950039.1"/>
    </source>
</evidence>
<keyword evidence="2" id="KW-0472">Membrane</keyword>
<feature type="transmembrane region" description="Helical" evidence="2">
    <location>
        <begin position="36"/>
        <end position="62"/>
    </location>
</feature>
<dbReference type="GO" id="GO:0016747">
    <property type="term" value="F:acyltransferase activity, transferring groups other than amino-acyl groups"/>
    <property type="evidence" value="ECO:0007669"/>
    <property type="project" value="InterPro"/>
</dbReference>
<dbReference type="Proteomes" id="UP000593564">
    <property type="component" value="Unassembled WGS sequence"/>
</dbReference>
<dbReference type="GO" id="GO:0006357">
    <property type="term" value="P:regulation of transcription by RNA polymerase II"/>
    <property type="evidence" value="ECO:0007669"/>
    <property type="project" value="TreeGrafter"/>
</dbReference>
<name>A0A7J7HBB4_CAMSI</name>
<dbReference type="GO" id="GO:0003714">
    <property type="term" value="F:transcription corepressor activity"/>
    <property type="evidence" value="ECO:0007669"/>
    <property type="project" value="InterPro"/>
</dbReference>
<reference evidence="5" key="1">
    <citation type="journal article" date="2020" name="Nat. Commun.">
        <title>Genome assembly of wild tea tree DASZ reveals pedigree and selection history of tea varieties.</title>
        <authorList>
            <person name="Zhang W."/>
            <person name="Zhang Y."/>
            <person name="Qiu H."/>
            <person name="Guo Y."/>
            <person name="Wan H."/>
            <person name="Zhang X."/>
            <person name="Scossa F."/>
            <person name="Alseekh S."/>
            <person name="Zhang Q."/>
            <person name="Wang P."/>
            <person name="Xu L."/>
            <person name="Schmidt M.H."/>
            <person name="Jia X."/>
            <person name="Li D."/>
            <person name="Zhu A."/>
            <person name="Guo F."/>
            <person name="Chen W."/>
            <person name="Ni D."/>
            <person name="Usadel B."/>
            <person name="Fernie A.R."/>
            <person name="Wen W."/>
        </authorList>
    </citation>
    <scope>NUCLEOTIDE SEQUENCE [LARGE SCALE GENOMIC DNA]</scope>
    <source>
        <strain evidence="5">cv. G240</strain>
    </source>
</reference>
<keyword evidence="5" id="KW-1185">Reference proteome</keyword>
<dbReference type="InterPro" id="IPR056511">
    <property type="entry name" value="IDM1_C"/>
</dbReference>
<dbReference type="InterPro" id="IPR042163">
    <property type="entry name" value="PHF12"/>
</dbReference>
<evidence type="ECO:0000256" key="2">
    <source>
        <dbReference type="SAM" id="Phobius"/>
    </source>
</evidence>
<evidence type="ECO:0000256" key="1">
    <source>
        <dbReference type="SAM" id="MobiDB-lite"/>
    </source>
</evidence>
<feature type="region of interest" description="Disordered" evidence="1">
    <location>
        <begin position="1"/>
        <end position="28"/>
    </location>
</feature>
<dbReference type="Gene3D" id="3.40.630.30">
    <property type="match status" value="1"/>
</dbReference>
<dbReference type="Pfam" id="PF23209">
    <property type="entry name" value="IDM1_C"/>
    <property type="match status" value="1"/>
</dbReference>
<feature type="domain" description="N-acetyltransferase" evidence="3">
    <location>
        <begin position="105"/>
        <end position="283"/>
    </location>
</feature>
<dbReference type="PANTHER" id="PTHR46309:SF5">
    <property type="entry name" value="GNAT FAMILY ACETYLTRANSFERASE"/>
    <property type="match status" value="1"/>
</dbReference>
<proteinExistence type="predicted"/>
<reference evidence="4 5" key="2">
    <citation type="submission" date="2020-07" db="EMBL/GenBank/DDBJ databases">
        <title>Genome assembly of wild tea tree DASZ reveals pedigree and selection history of tea varieties.</title>
        <authorList>
            <person name="Zhang W."/>
        </authorList>
    </citation>
    <scope>NUCLEOTIDE SEQUENCE [LARGE SCALE GENOMIC DNA]</scope>
    <source>
        <strain evidence="5">cv. G240</strain>
        <tissue evidence="4">Leaf</tissue>
    </source>
</reference>
<evidence type="ECO:0000313" key="5">
    <source>
        <dbReference type="Proteomes" id="UP000593564"/>
    </source>
</evidence>
<gene>
    <name evidence="4" type="ORF">HYC85_012032</name>
</gene>
<dbReference type="PANTHER" id="PTHR46309">
    <property type="entry name" value="PHD FINGER PROTEIN 12"/>
    <property type="match status" value="1"/>
</dbReference>
<dbReference type="CDD" id="cd04301">
    <property type="entry name" value="NAT_SF"/>
    <property type="match status" value="1"/>
</dbReference>
<dbReference type="AlphaFoldDB" id="A0A7J7HBB4"/>